<reference evidence="4" key="1">
    <citation type="submission" date="2021-01" db="EMBL/GenBank/DDBJ databases">
        <title>Whole genome shotgun sequence of Actinoplanes rishiriensis NBRC 108556.</title>
        <authorList>
            <person name="Komaki H."/>
            <person name="Tamura T."/>
        </authorList>
    </citation>
    <scope>NUCLEOTIDE SEQUENCE</scope>
    <source>
        <strain evidence="4">NBRC 108556</strain>
    </source>
</reference>
<dbReference type="EMBL" id="BOMV01000026">
    <property type="protein sequence ID" value="GIE95228.1"/>
    <property type="molecule type" value="Genomic_DNA"/>
</dbReference>
<gene>
    <name evidence="4" type="ORF">Ari01nite_26930</name>
</gene>
<dbReference type="InterPro" id="IPR046977">
    <property type="entry name" value="RsmC/RlmG"/>
</dbReference>
<organism evidence="4 5">
    <name type="scientific">Paractinoplanes rishiriensis</name>
    <dbReference type="NCBI Taxonomy" id="1050105"/>
    <lineage>
        <taxon>Bacteria</taxon>
        <taxon>Bacillati</taxon>
        <taxon>Actinomycetota</taxon>
        <taxon>Actinomycetes</taxon>
        <taxon>Micromonosporales</taxon>
        <taxon>Micromonosporaceae</taxon>
        <taxon>Paractinoplanes</taxon>
    </lineage>
</organism>
<dbReference type="Proteomes" id="UP000636960">
    <property type="component" value="Unassembled WGS sequence"/>
</dbReference>
<evidence type="ECO:0000259" key="3">
    <source>
        <dbReference type="Pfam" id="PF05175"/>
    </source>
</evidence>
<feature type="domain" description="Methyltransferase small" evidence="3">
    <location>
        <begin position="146"/>
        <end position="285"/>
    </location>
</feature>
<evidence type="ECO:0000256" key="1">
    <source>
        <dbReference type="ARBA" id="ARBA00022603"/>
    </source>
</evidence>
<dbReference type="Pfam" id="PF05175">
    <property type="entry name" value="MTS"/>
    <property type="match status" value="1"/>
</dbReference>
<dbReference type="GO" id="GO:0008757">
    <property type="term" value="F:S-adenosylmethionine-dependent methyltransferase activity"/>
    <property type="evidence" value="ECO:0007669"/>
    <property type="project" value="InterPro"/>
</dbReference>
<dbReference type="PANTHER" id="PTHR47816:SF4">
    <property type="entry name" value="RIBOSOMAL RNA SMALL SUBUNIT METHYLTRANSFERASE C"/>
    <property type="match status" value="1"/>
</dbReference>
<keyword evidence="5" id="KW-1185">Reference proteome</keyword>
<accession>A0A919MTY3</accession>
<keyword evidence="1" id="KW-0489">Methyltransferase</keyword>
<dbReference type="InterPro" id="IPR007848">
    <property type="entry name" value="Small_mtfrase_dom"/>
</dbReference>
<name>A0A919MTY3_9ACTN</name>
<dbReference type="PANTHER" id="PTHR47816">
    <property type="entry name" value="RIBOSOMAL RNA SMALL SUBUNIT METHYLTRANSFERASE C"/>
    <property type="match status" value="1"/>
</dbReference>
<evidence type="ECO:0000313" key="5">
    <source>
        <dbReference type="Proteomes" id="UP000636960"/>
    </source>
</evidence>
<keyword evidence="2" id="KW-0808">Transferase</keyword>
<sequence>MNDRRTRRWLIAAPHAAGPADTRTVVLHADEPLSQHDVPFHEAMSADLERAAEIEVWLPPYRGKALVPVLAWLAAERLAGPDAQVSWHLDRQQGPDSIARMLSGRGWTQLEKKRNGRNVVLGSRPPAEADIPPPEEFAARIGDRDLTFEADYGVFSPKRIDDGTALLAEVAMREPPVDSVADIGVGYGPLAIAAVANGLAGSAVATDVDAVALWLAQRNAVRNGVTLSAVCSPDPLAVPMTELTLCNIPTHIDVKQTEALMTALTRRASHGRLLVVVHRSIEHRYVRPLEKARLQVERHPGPNHTVLRATAG</sequence>
<evidence type="ECO:0000256" key="2">
    <source>
        <dbReference type="ARBA" id="ARBA00022679"/>
    </source>
</evidence>
<proteinExistence type="predicted"/>
<dbReference type="AlphaFoldDB" id="A0A919MTY3"/>
<dbReference type="InterPro" id="IPR029063">
    <property type="entry name" value="SAM-dependent_MTases_sf"/>
</dbReference>
<evidence type="ECO:0000313" key="4">
    <source>
        <dbReference type="EMBL" id="GIE95228.1"/>
    </source>
</evidence>
<dbReference type="RefSeq" id="WP_203781529.1">
    <property type="nucleotide sequence ID" value="NZ_BOMV01000026.1"/>
</dbReference>
<dbReference type="SUPFAM" id="SSF53335">
    <property type="entry name" value="S-adenosyl-L-methionine-dependent methyltransferases"/>
    <property type="match status" value="1"/>
</dbReference>
<protein>
    <recommendedName>
        <fullName evidence="3">Methyltransferase small domain-containing protein</fullName>
    </recommendedName>
</protein>
<dbReference type="Gene3D" id="3.40.50.150">
    <property type="entry name" value="Vaccinia Virus protein VP39"/>
    <property type="match status" value="1"/>
</dbReference>
<comment type="caution">
    <text evidence="4">The sequence shown here is derived from an EMBL/GenBank/DDBJ whole genome shotgun (WGS) entry which is preliminary data.</text>
</comment>
<dbReference type="GO" id="GO:0032259">
    <property type="term" value="P:methylation"/>
    <property type="evidence" value="ECO:0007669"/>
    <property type="project" value="UniProtKB-KW"/>
</dbReference>